<feature type="signal peptide" evidence="1">
    <location>
        <begin position="1"/>
        <end position="32"/>
    </location>
</feature>
<dbReference type="SUPFAM" id="SSF103515">
    <property type="entry name" value="Autotransporter"/>
    <property type="match status" value="1"/>
</dbReference>
<dbReference type="Gene3D" id="2.60.40.3440">
    <property type="match status" value="23"/>
</dbReference>
<dbReference type="SMART" id="SM00869">
    <property type="entry name" value="Autotransporter"/>
    <property type="match status" value="1"/>
</dbReference>
<evidence type="ECO:0000259" key="2">
    <source>
        <dbReference type="PROSITE" id="PS51208"/>
    </source>
</evidence>
<dbReference type="InterPro" id="IPR005546">
    <property type="entry name" value="Autotransporte_beta"/>
</dbReference>
<dbReference type="InterPro" id="IPR036709">
    <property type="entry name" value="Autotransporte_beta_dom_sf"/>
</dbReference>
<feature type="chain" id="PRO_5002084546" description="Autotransporter domain-containing protein" evidence="1">
    <location>
        <begin position="33"/>
        <end position="2702"/>
    </location>
</feature>
<reference evidence="3 4" key="1">
    <citation type="submission" date="2014-12" db="EMBL/GenBank/DDBJ databases">
        <title>Genome sequencing of Brevundimonas nasdae TPW30.</title>
        <authorList>
            <person name="Tan P.W."/>
            <person name="Chan K.-G."/>
        </authorList>
    </citation>
    <scope>NUCLEOTIDE SEQUENCE [LARGE SCALE GENOMIC DNA]</scope>
    <source>
        <strain evidence="3 4">TPW30</strain>
    </source>
</reference>
<dbReference type="Pfam" id="PF17963">
    <property type="entry name" value="Big_9"/>
    <property type="match status" value="20"/>
</dbReference>
<proteinExistence type="predicted"/>
<feature type="domain" description="Autotransporter" evidence="2">
    <location>
        <begin position="2423"/>
        <end position="2702"/>
    </location>
</feature>
<organism evidence="3 4">
    <name type="scientific">Brevundimonas nasdae</name>
    <dbReference type="NCBI Taxonomy" id="172043"/>
    <lineage>
        <taxon>Bacteria</taxon>
        <taxon>Pseudomonadati</taxon>
        <taxon>Pseudomonadota</taxon>
        <taxon>Alphaproteobacteria</taxon>
        <taxon>Caulobacterales</taxon>
        <taxon>Caulobacteraceae</taxon>
        <taxon>Brevundimonas</taxon>
    </lineage>
</organism>
<dbReference type="Pfam" id="PF03797">
    <property type="entry name" value="Autotransporter"/>
    <property type="match status" value="1"/>
</dbReference>
<comment type="caution">
    <text evidence="3">The sequence shown here is derived from an EMBL/GenBank/DDBJ whole genome shotgun (WGS) entry which is preliminary data.</text>
</comment>
<sequence length="2702" mass="272365">MKSGGAVRAFGKGLAAVAVSALTVLASVPASAQSQGATQDRTNCSNYAVNIGGTRSLTVPSGGGGTLTWFSGSATGGANGGTSHTICGWSTSIVTQGSKGTGSAFAGSSGGSLSYSANPGASGTDSFVARITSSYSGGSGQVTVNVTITAPPAPTVGNITATTPYRTLVTMPASISGDATGVEVVSGPSKGTATVSGLSFRYEPYIGQTGTDTFTYRALSAGGNSNVATATVTIQAPAAPTVANISTSTAHNTAVNVSGNVSGEWSRLDVGVPQNGGTASVSGGTMRYTPPTGFYGTDRFAYSATGPGGRSADATVTVTVAPPPAPTAGNLTVDFAYETGKQFSVPVSGEASSISVTSLPSNGSADWFLPTITYTPAAGFYGNDSLRYRVNGPGGSSPEYTVTLRVAAPSAPGAGNVSASTAYETAINIGLTPTGVYSSVSKVADPSNGTVTITGTTARYTPASGFYGTDTFTYRASGPGGNSPTRTVTVTVGTPPAPGAGNVSASTAYETPVNVALTPTGVYSSVAKVGDPSRGSVTITGTTARYTPEAGFYGTDSFTYRASGPGGNSPTRTVTVTVGTPPAPGAGDVSASTSYETAVNIALTPSGEYTSVALGSSPANGSASLTGTTVRYTPAAGFYGADSFVYRASGPGGNSPTRTVTVAVAAPPAPTASNQSQPVNYESAASFNLALSGVYDDVQIIAQPGKGGVSLNGARATYTAGAGQLGTDTFTWRASGPGGNSATRTVTMSINTPPAPTANDVTATTAYETATLVAYSVSGVTSAAPEITSAPSHGTASVEGAGFRYTPAAGFYGQDTFTYAVEGPGGVSAPATVRVTVSTPPPPTAADTTLSTPFQTAGSRVLPVAGVLTDVVIVAQPTKGAASITGTTLTYTPGAGQHWADQLTYRATGPGGASQTRTVAITIAAPAVPTIADASISTSFETPGGTTMSVTGYQPVLSIGQAPAHGEVSFSGASVTYTPDAGYYGADTFTVIASNAGGASAPATVNVTVGLPAAPTAQSGSGNLAFGETKTFDLSVGGVVSSVGTVTEPAHGVLSISGTKATYTPAAGYYGADSFRFRAIGPGGQSGPATFSLVVGLPPAPAADDATLTTGYEEPGSLDLPTGGVTQRVYITQGQHGSVTIDGTRVTYTPALGFYGTDSFTYTASGPGGDSRVATVTVVVGLPPAPTAADATLTTTFETTKTAILPVAGVLTSVNIVAQPSHGSASITGTTLTYTPAGGHHGADQLTYKAVGPGGESRVATVAVTVGVPDAPTIGDLNLATDFGQPVTGALTVTGFSPTLSVGDAPNHGSAVVSGRSVTYTPADGFYGADSFTIEATNAGGAALPATVNVTVGLPAAPTLQGATLTTAFETNGEVVLAPAGVWSSLEIVGAPAHGSASIVGQRLVFSPAAGFYGDDSLTVRPIGPGGAGGVAVVEIKVGLPGAPSVNAASIATAYETAGETDLVVSGVFTTLRIVDQPNHGQASLSGERATYTPADGYYGADAFTVEATGPGGVSQVATVAVNVGLPGAPVAAPSLALATPYETPGEVTLAASGVVSGFTLLSQPSHGAAVLVGDRVTYTPAAGYFGADAFQFRAAGPGGNSAPATVRVTVGLPDAPRALAATIETPFETVGSVRLRGEGVFDAFRLEAQPTHGSAVLDNGVVSYTPASGFYGADSFTFAVTGPGGDSTPATVAVTVGLPGKPVASPSSIETAYETPGSTTLRATGVFDGFVIRDQPTHGAVSVQGAVVTYTPAAGYYGADAFTYVAQGPGGESNPATVAVTVIRPGAPVAAADLALSTPYETPVEGRLAATGVVSRLVLASQPAHGRAVLVGDRVTYTPAAAYFGADSFTFIAEGPGGTSAEATVRISVGRPEAPVAAKDLVLTTDYEQPVTGQLSASGVVTSLRLDSQPENGRAVLVGDKVTYTPASEFYGADAFTFVAEGPGGVSAPATVTVKVGLPDAPIAAEGLMLSTPFETPVAGTLSGTGIVDGYDLASQPSNGSVAIEGDTATYTPAKGFAGEDEFTFVARGPGGASAPAVVKVTVGAPEPVALDVAATTGMEEPVQLALGDETDRFIEAAAIVSEPKHGVVVLDGLKATYSPGTRFVGKDSFTFRLNGPGGASEIATATITVEGGPAPEPDSLEKTGLSGEPIVFDVTAGLDNGPFQSVRLIQGGGSTPQGHGGRAVVEGLKVVFYPDADWTGVATFRFAVENRYGWSEPATVTAIVNPRPVTGPVIEVETWQGRPVDVDLMERAEGGPFTAANIVSVTPSDAAKVTLRTPTPGQYGVNVVPEGTFSGVVEIRYTLANAFAVSDEGLVRVTVRERPDPSRDPEVAGLINAQTQAAYRFSGVQVANVMRRLESVHGGQARRNSVGLSLVPMESLADIPGDNPIMERQRDYMIAAGMVEHVGGSNGEARPGASGEIGQGHASWWLDGAVDLGFKRRDRVREGFRFSTDGLTAGVDWGVSDNLLVGVGGGFGRDDSRVGLNGTHTTADAYSGFVYGSWQPRRSVFVDGVLGYTAMAYEAKRWAAEASALLDSERDGRQLFGAVSAGWEHRGRRLHYSPYARVEFADIELGGFTETGDDMWALDFEEQKSTRVTAALGVHGDYLFRFRAGDLLPTFRAEYRQEVKNGGETGVRYSDWTESPRYSVELAPYDDKNLVLGVGVTWRGVNGVNWSVDYEGTTVNDTAQDGRVRLSLGVKF</sequence>
<protein>
    <recommendedName>
        <fullName evidence="2">Autotransporter domain-containing protein</fullName>
    </recommendedName>
</protein>
<dbReference type="EMBL" id="JWSY01000028">
    <property type="protein sequence ID" value="KIC55882.1"/>
    <property type="molecule type" value="Genomic_DNA"/>
</dbReference>
<dbReference type="Gene3D" id="2.40.128.130">
    <property type="entry name" value="Autotransporter beta-domain"/>
    <property type="match status" value="1"/>
</dbReference>
<name>A0A0B4CHC9_9CAUL</name>
<dbReference type="STRING" id="172043.RM53_14275"/>
<gene>
    <name evidence="3" type="ORF">RM53_14275</name>
</gene>
<dbReference type="Proteomes" id="UP000031166">
    <property type="component" value="Unassembled WGS sequence"/>
</dbReference>
<keyword evidence="1" id="KW-0732">Signal</keyword>
<evidence type="ECO:0000313" key="3">
    <source>
        <dbReference type="EMBL" id="KIC55882.1"/>
    </source>
</evidence>
<evidence type="ECO:0000313" key="4">
    <source>
        <dbReference type="Proteomes" id="UP000031166"/>
    </source>
</evidence>
<evidence type="ECO:0000256" key="1">
    <source>
        <dbReference type="SAM" id="SignalP"/>
    </source>
</evidence>
<accession>A0A0B4CHC9</accession>
<dbReference type="PROSITE" id="PS51208">
    <property type="entry name" value="AUTOTRANSPORTER"/>
    <property type="match status" value="1"/>
</dbReference>